<sequence>MFTNISWGNYIIAVTILLLIWYLIVGFRCYYPDLRAILNGEKNLYSLSFRNNPEEKLAAHLQKGSVDENRELSSYKESFDTLADAEELSDRIKGAIKESVERNLSLEEFQNYLKLLLSEYPFVRISTLRENINAIIVKNCKSYPGLLLTPSQVDVLWEEST</sequence>
<keyword evidence="3" id="KW-1185">Reference proteome</keyword>
<gene>
    <name evidence="2" type="ORF">FLA105534_01542</name>
</gene>
<dbReference type="RefSeq" id="WP_173970217.1">
    <property type="nucleotide sequence ID" value="NZ_CADCSU010000068.1"/>
</dbReference>
<proteinExistence type="predicted"/>
<protein>
    <submittedName>
        <fullName evidence="2">Uncharacterized protein</fullName>
    </submittedName>
</protein>
<keyword evidence="1" id="KW-1133">Transmembrane helix</keyword>
<reference evidence="2 3" key="1">
    <citation type="submission" date="2020-02" db="EMBL/GenBank/DDBJ databases">
        <authorList>
            <person name="Criscuolo A."/>
        </authorList>
    </citation>
    <scope>NUCLEOTIDE SEQUENCE [LARGE SCALE GENOMIC DNA]</scope>
    <source>
        <strain evidence="2">CIP105534</strain>
    </source>
</reference>
<evidence type="ECO:0000313" key="3">
    <source>
        <dbReference type="Proteomes" id="UP000479938"/>
    </source>
</evidence>
<dbReference type="EMBL" id="CADCSU010000068">
    <property type="protein sequence ID" value="CAA9197255.1"/>
    <property type="molecule type" value="Genomic_DNA"/>
</dbReference>
<keyword evidence="1" id="KW-0812">Transmembrane</keyword>
<keyword evidence="1" id="KW-0472">Membrane</keyword>
<name>A0A6J4GDP9_9FLAO</name>
<organism evidence="2 3">
    <name type="scientific">Flavobacterium bizetiae</name>
    <dbReference type="NCBI Taxonomy" id="2704140"/>
    <lineage>
        <taxon>Bacteria</taxon>
        <taxon>Pseudomonadati</taxon>
        <taxon>Bacteroidota</taxon>
        <taxon>Flavobacteriia</taxon>
        <taxon>Flavobacteriales</taxon>
        <taxon>Flavobacteriaceae</taxon>
        <taxon>Flavobacterium</taxon>
    </lineage>
</organism>
<evidence type="ECO:0000256" key="1">
    <source>
        <dbReference type="SAM" id="Phobius"/>
    </source>
</evidence>
<dbReference type="Proteomes" id="UP000479938">
    <property type="component" value="Unassembled WGS sequence"/>
</dbReference>
<feature type="transmembrane region" description="Helical" evidence="1">
    <location>
        <begin position="6"/>
        <end position="25"/>
    </location>
</feature>
<dbReference type="AlphaFoldDB" id="A0A6J4GDP9"/>
<evidence type="ECO:0000313" key="2">
    <source>
        <dbReference type="EMBL" id="CAA9197255.1"/>
    </source>
</evidence>
<accession>A0A6J4GDP9</accession>